<reference evidence="2 3" key="1">
    <citation type="submission" date="2016-10" db="EMBL/GenBank/DDBJ databases">
        <title>Rodentibacter gen. nov. and new species.</title>
        <authorList>
            <person name="Christensen H."/>
        </authorList>
    </citation>
    <scope>NUCLEOTIDE SEQUENCE [LARGE SCALE GENOMIC DNA]</scope>
    <source>
        <strain evidence="2 3">Ppn157</strain>
    </source>
</reference>
<dbReference type="PANTHER" id="PTHR30292">
    <property type="entry name" value="UNCHARACTERIZED PROTEIN YBGL-RELATED"/>
    <property type="match status" value="1"/>
</dbReference>
<dbReference type="HAMAP" id="MF_00691">
    <property type="entry name" value="PxpA"/>
    <property type="match status" value="1"/>
</dbReference>
<protein>
    <recommendedName>
        <fullName evidence="1">5-oxoprolinase subunit A</fullName>
        <shortName evidence="1">5-OPase subunit A</shortName>
        <ecNumber evidence="1">3.5.2.9</ecNumber>
    </recommendedName>
    <alternativeName>
        <fullName evidence="1">5-oxoprolinase (ATP-hydrolyzing) subunit A</fullName>
    </alternativeName>
</protein>
<keyword evidence="1" id="KW-0067">ATP-binding</keyword>
<evidence type="ECO:0000313" key="3">
    <source>
        <dbReference type="Proteomes" id="UP000189549"/>
    </source>
</evidence>
<evidence type="ECO:0000256" key="1">
    <source>
        <dbReference type="HAMAP-Rule" id="MF_00691"/>
    </source>
</evidence>
<evidence type="ECO:0000313" key="2">
    <source>
        <dbReference type="EMBL" id="OOF84727.1"/>
    </source>
</evidence>
<dbReference type="Pfam" id="PF03746">
    <property type="entry name" value="LamB_YcsF"/>
    <property type="match status" value="1"/>
</dbReference>
<dbReference type="Proteomes" id="UP000189549">
    <property type="component" value="Unassembled WGS sequence"/>
</dbReference>
<dbReference type="NCBIfam" id="NF003815">
    <property type="entry name" value="PRK05406.1-4"/>
    <property type="match status" value="1"/>
</dbReference>
<comment type="caution">
    <text evidence="2">The sequence shown here is derived from an EMBL/GenBank/DDBJ whole genome shotgun (WGS) entry which is preliminary data.</text>
</comment>
<dbReference type="InterPro" id="IPR011330">
    <property type="entry name" value="Glyco_hydro/deAcase_b/a-brl"/>
</dbReference>
<comment type="subunit">
    <text evidence="1">Forms a complex composed of PxpA, PxpB and PxpC.</text>
</comment>
<organism evidence="2 3">
    <name type="scientific">Rodentibacter ratti</name>
    <dbReference type="NCBI Taxonomy" id="1906745"/>
    <lineage>
        <taxon>Bacteria</taxon>
        <taxon>Pseudomonadati</taxon>
        <taxon>Pseudomonadota</taxon>
        <taxon>Gammaproteobacteria</taxon>
        <taxon>Pasteurellales</taxon>
        <taxon>Pasteurellaceae</taxon>
        <taxon>Rodentibacter</taxon>
    </lineage>
</organism>
<dbReference type="GO" id="GO:0017168">
    <property type="term" value="F:5-oxoprolinase (ATP-hydrolyzing) activity"/>
    <property type="evidence" value="ECO:0007669"/>
    <property type="project" value="UniProtKB-UniRule"/>
</dbReference>
<dbReference type="PANTHER" id="PTHR30292:SF0">
    <property type="entry name" value="5-OXOPROLINASE SUBUNIT A"/>
    <property type="match status" value="1"/>
</dbReference>
<keyword evidence="1" id="KW-0547">Nucleotide-binding</keyword>
<accession>A0A1V3L458</accession>
<dbReference type="RefSeq" id="WP_077476174.1">
    <property type="nucleotide sequence ID" value="NZ_MLAH01000033.1"/>
</dbReference>
<dbReference type="Gene3D" id="3.20.20.370">
    <property type="entry name" value="Glycoside hydrolase/deacetylase"/>
    <property type="match status" value="1"/>
</dbReference>
<dbReference type="InterPro" id="IPR005501">
    <property type="entry name" value="LamB/YcsF/PxpA-like"/>
</dbReference>
<dbReference type="AlphaFoldDB" id="A0A1V3L458"/>
<dbReference type="EMBL" id="MLAH01000033">
    <property type="protein sequence ID" value="OOF84727.1"/>
    <property type="molecule type" value="Genomic_DNA"/>
</dbReference>
<comment type="function">
    <text evidence="1">Catalyzes the cleavage of 5-oxoproline to form L-glutamate coupled to the hydrolysis of ATP to ADP and inorganic phosphate.</text>
</comment>
<dbReference type="EC" id="3.5.2.9" evidence="1"/>
<keyword evidence="1" id="KW-0378">Hydrolase</keyword>
<dbReference type="GO" id="GO:0005524">
    <property type="term" value="F:ATP binding"/>
    <property type="evidence" value="ECO:0007669"/>
    <property type="project" value="UniProtKB-UniRule"/>
</dbReference>
<proteinExistence type="inferred from homology"/>
<comment type="catalytic activity">
    <reaction evidence="1">
        <text>5-oxo-L-proline + ATP + 2 H2O = L-glutamate + ADP + phosphate + H(+)</text>
        <dbReference type="Rhea" id="RHEA:10348"/>
        <dbReference type="ChEBI" id="CHEBI:15377"/>
        <dbReference type="ChEBI" id="CHEBI:15378"/>
        <dbReference type="ChEBI" id="CHEBI:29985"/>
        <dbReference type="ChEBI" id="CHEBI:30616"/>
        <dbReference type="ChEBI" id="CHEBI:43474"/>
        <dbReference type="ChEBI" id="CHEBI:58402"/>
        <dbReference type="ChEBI" id="CHEBI:456216"/>
        <dbReference type="EC" id="3.5.2.9"/>
    </reaction>
</comment>
<sequence>MKCVDLNVDLAEGCANDEALLQLVSSANIACGLHAGDYNEMRKAILWAKQNNVTVGAHPGYPDRENFGRLNMDLSDEELKASLLYQLGAIKALCEAENVILSYVKPHGALYNQAAKDPALARLIVQTIKKFDPNLALMGLAGSIMLLAAQEEGVKIISEVFADRHYLSDGSLVPRSRDDALVESDQEAVAQVLQMVLEGSVPSVEGINVPIQADSICLHGDGEHAIEFAKKIRAALQAEKITISAKYSSFQ</sequence>
<dbReference type="CDD" id="cd10800">
    <property type="entry name" value="LamB_YcsF_YbgL_like"/>
    <property type="match status" value="1"/>
</dbReference>
<gene>
    <name evidence="1" type="primary">pxpA</name>
    <name evidence="2" type="ORF">BKG93_06325</name>
</gene>
<name>A0A1V3L458_9PAST</name>
<dbReference type="GO" id="GO:0005975">
    <property type="term" value="P:carbohydrate metabolic process"/>
    <property type="evidence" value="ECO:0007669"/>
    <property type="project" value="InterPro"/>
</dbReference>
<dbReference type="NCBIfam" id="NF003814">
    <property type="entry name" value="PRK05406.1-3"/>
    <property type="match status" value="1"/>
</dbReference>
<dbReference type="SUPFAM" id="SSF88713">
    <property type="entry name" value="Glycoside hydrolase/deacetylase"/>
    <property type="match status" value="1"/>
</dbReference>
<comment type="similarity">
    <text evidence="1">Belongs to the LamB/PxpA family.</text>
</comment>
<dbReference type="NCBIfam" id="NF003816">
    <property type="entry name" value="PRK05406.1-5"/>
    <property type="match status" value="1"/>
</dbReference>